<keyword evidence="4 8" id="KW-0285">Flavoprotein</keyword>
<dbReference type="Pfam" id="PF02219">
    <property type="entry name" value="MTHFR"/>
    <property type="match status" value="1"/>
</dbReference>
<evidence type="ECO:0000256" key="2">
    <source>
        <dbReference type="ARBA" id="ARBA00004777"/>
    </source>
</evidence>
<dbReference type="SUPFAM" id="SSF51730">
    <property type="entry name" value="FAD-linked oxidoreductase"/>
    <property type="match status" value="1"/>
</dbReference>
<dbReference type="OrthoDB" id="9812555at2"/>
<sequence length="268" mass="28712">MTGKDAGALVDAAGLIPPGTRVNVTFLAGEDLATRVSAARAVRERGLRPVPHISARRLRSESELAEYLSALAEVGAAEEICVVGGDPARPAGPYADALAVIRSGALARSGVRHVSVAGYPEGHPHIDTPTLWCALEEKHAALYRQSLGATVITQFGFDPAPVVAWLDELRYRGVDAPVRIGVPGPAGVKRLLRYARRFGVQSSAGIVQKYGFSLTNLLGTAGPGRFIKRLQEQIDPVRHGDVSLHFYTFGGIRVTAEWVRDDESMVTQ</sequence>
<dbReference type="UniPathway" id="UPA00193"/>
<dbReference type="InterPro" id="IPR003171">
    <property type="entry name" value="Mehydrof_redctse-like"/>
</dbReference>
<evidence type="ECO:0000313" key="9">
    <source>
        <dbReference type="EMBL" id="TMR42421.1"/>
    </source>
</evidence>
<gene>
    <name evidence="9" type="ORF">ETD96_00545</name>
</gene>
<dbReference type="PANTHER" id="PTHR45754:SF3">
    <property type="entry name" value="METHYLENETETRAHYDROFOLATE REDUCTASE (NADPH)"/>
    <property type="match status" value="1"/>
</dbReference>
<dbReference type="GO" id="GO:0106312">
    <property type="term" value="F:methylenetetrahydrofolate reductase (NADH) activity"/>
    <property type="evidence" value="ECO:0007669"/>
    <property type="project" value="UniProtKB-EC"/>
</dbReference>
<evidence type="ECO:0000256" key="8">
    <source>
        <dbReference type="RuleBase" id="RU003862"/>
    </source>
</evidence>
<evidence type="ECO:0000256" key="3">
    <source>
        <dbReference type="ARBA" id="ARBA00006743"/>
    </source>
</evidence>
<dbReference type="EMBL" id="VCKZ01000002">
    <property type="protein sequence ID" value="TMR42421.1"/>
    <property type="molecule type" value="Genomic_DNA"/>
</dbReference>
<comment type="caution">
    <text evidence="9">The sequence shown here is derived from an EMBL/GenBank/DDBJ whole genome shotgun (WGS) entry which is preliminary data.</text>
</comment>
<keyword evidence="10" id="KW-1185">Reference proteome</keyword>
<evidence type="ECO:0000256" key="5">
    <source>
        <dbReference type="ARBA" id="ARBA00022827"/>
    </source>
</evidence>
<dbReference type="Proteomes" id="UP000305238">
    <property type="component" value="Unassembled WGS sequence"/>
</dbReference>
<evidence type="ECO:0000313" key="10">
    <source>
        <dbReference type="Proteomes" id="UP000305238"/>
    </source>
</evidence>
<accession>A0A5S4HCD5</accession>
<dbReference type="InterPro" id="IPR029041">
    <property type="entry name" value="FAD-linked_oxidoreductase-like"/>
</dbReference>
<evidence type="ECO:0000256" key="7">
    <source>
        <dbReference type="ARBA" id="ARBA00048628"/>
    </source>
</evidence>
<comment type="pathway">
    <text evidence="2 8">One-carbon metabolism; tetrahydrofolate interconversion.</text>
</comment>
<keyword evidence="6 8" id="KW-0560">Oxidoreductase</keyword>
<keyword evidence="5 8" id="KW-0274">FAD</keyword>
<dbReference type="GO" id="GO:0005829">
    <property type="term" value="C:cytosol"/>
    <property type="evidence" value="ECO:0007669"/>
    <property type="project" value="TreeGrafter"/>
</dbReference>
<protein>
    <recommendedName>
        <fullName evidence="8">Methylenetetrahydrofolate reductase</fullName>
    </recommendedName>
</protein>
<dbReference type="PANTHER" id="PTHR45754">
    <property type="entry name" value="METHYLENETETRAHYDROFOLATE REDUCTASE"/>
    <property type="match status" value="1"/>
</dbReference>
<evidence type="ECO:0000256" key="1">
    <source>
        <dbReference type="ARBA" id="ARBA00001974"/>
    </source>
</evidence>
<name>A0A5S4HCD5_9ACTN</name>
<dbReference type="Gene3D" id="3.20.20.220">
    <property type="match status" value="1"/>
</dbReference>
<comment type="cofactor">
    <cofactor evidence="1 8">
        <name>FAD</name>
        <dbReference type="ChEBI" id="CHEBI:57692"/>
    </cofactor>
</comment>
<dbReference type="AlphaFoldDB" id="A0A5S4HCD5"/>
<dbReference type="GO" id="GO:0009086">
    <property type="term" value="P:methionine biosynthetic process"/>
    <property type="evidence" value="ECO:0007669"/>
    <property type="project" value="TreeGrafter"/>
</dbReference>
<organism evidence="9 10">
    <name type="scientific">Actinomadura geliboluensis</name>
    <dbReference type="NCBI Taxonomy" id="882440"/>
    <lineage>
        <taxon>Bacteria</taxon>
        <taxon>Bacillati</taxon>
        <taxon>Actinomycetota</taxon>
        <taxon>Actinomycetes</taxon>
        <taxon>Streptosporangiales</taxon>
        <taxon>Thermomonosporaceae</taxon>
        <taxon>Actinomadura</taxon>
    </lineage>
</organism>
<proteinExistence type="inferred from homology"/>
<comment type="similarity">
    <text evidence="3 8">Belongs to the methylenetetrahydrofolate reductase family.</text>
</comment>
<comment type="catalytic activity">
    <reaction evidence="7">
        <text>(6S)-5-methyl-5,6,7,8-tetrahydrofolate + NAD(+) = (6R)-5,10-methylene-5,6,7,8-tetrahydrofolate + NADH + H(+)</text>
        <dbReference type="Rhea" id="RHEA:19821"/>
        <dbReference type="ChEBI" id="CHEBI:15378"/>
        <dbReference type="ChEBI" id="CHEBI:15636"/>
        <dbReference type="ChEBI" id="CHEBI:18608"/>
        <dbReference type="ChEBI" id="CHEBI:57540"/>
        <dbReference type="ChEBI" id="CHEBI:57945"/>
        <dbReference type="EC" id="1.5.1.54"/>
    </reaction>
    <physiologicalReaction direction="right-to-left" evidence="7">
        <dbReference type="Rhea" id="RHEA:19823"/>
    </physiologicalReaction>
</comment>
<reference evidence="9 10" key="1">
    <citation type="submission" date="2019-05" db="EMBL/GenBank/DDBJ databases">
        <title>Draft genome sequence of Actinomadura geliboluensis A8036.</title>
        <authorList>
            <person name="Saricaoglu S."/>
            <person name="Isik K."/>
        </authorList>
    </citation>
    <scope>NUCLEOTIDE SEQUENCE [LARGE SCALE GENOMIC DNA]</scope>
    <source>
        <strain evidence="9 10">A8036</strain>
    </source>
</reference>
<dbReference type="GO" id="GO:0071949">
    <property type="term" value="F:FAD binding"/>
    <property type="evidence" value="ECO:0007669"/>
    <property type="project" value="TreeGrafter"/>
</dbReference>
<evidence type="ECO:0000256" key="6">
    <source>
        <dbReference type="ARBA" id="ARBA00023002"/>
    </source>
</evidence>
<dbReference type="GO" id="GO:0035999">
    <property type="term" value="P:tetrahydrofolate interconversion"/>
    <property type="evidence" value="ECO:0007669"/>
    <property type="project" value="UniProtKB-UniPathway"/>
</dbReference>
<evidence type="ECO:0000256" key="4">
    <source>
        <dbReference type="ARBA" id="ARBA00022630"/>
    </source>
</evidence>